<keyword evidence="1" id="KW-0732">Signal</keyword>
<feature type="signal peptide" evidence="1">
    <location>
        <begin position="1"/>
        <end position="22"/>
    </location>
</feature>
<evidence type="ECO:0008006" key="4">
    <source>
        <dbReference type="Google" id="ProtNLM"/>
    </source>
</evidence>
<evidence type="ECO:0000313" key="2">
    <source>
        <dbReference type="EMBL" id="SER01677.1"/>
    </source>
</evidence>
<dbReference type="RefSeq" id="WP_093288962.1">
    <property type="nucleotide sequence ID" value="NZ_FOFS01000014.1"/>
</dbReference>
<evidence type="ECO:0000256" key="1">
    <source>
        <dbReference type="SAM" id="SignalP"/>
    </source>
</evidence>
<name>A0A1H9KRX3_9GAMM</name>
<protein>
    <recommendedName>
        <fullName evidence="4">Peptidase propeptide and YPEB domain-containing protein</fullName>
    </recommendedName>
</protein>
<reference evidence="2 3" key="1">
    <citation type="submission" date="2016-10" db="EMBL/GenBank/DDBJ databases">
        <authorList>
            <person name="de Groot N.N."/>
        </authorList>
    </citation>
    <scope>NUCLEOTIDE SEQUENCE [LARGE SCALE GENOMIC DNA]</scope>
    <source>
        <strain evidence="2 3">DSM 25927</strain>
    </source>
</reference>
<keyword evidence="3" id="KW-1185">Reference proteome</keyword>
<dbReference type="EMBL" id="FOFS01000014">
    <property type="protein sequence ID" value="SER01677.1"/>
    <property type="molecule type" value="Genomic_DNA"/>
</dbReference>
<dbReference type="AlphaFoldDB" id="A0A1H9KRX3"/>
<proteinExistence type="predicted"/>
<dbReference type="OrthoDB" id="5959722at2"/>
<feature type="chain" id="PRO_5011755274" description="Peptidase propeptide and YPEB domain-containing protein" evidence="1">
    <location>
        <begin position="23"/>
        <end position="92"/>
    </location>
</feature>
<accession>A0A1H9KRX3</accession>
<dbReference type="Proteomes" id="UP000199233">
    <property type="component" value="Unassembled WGS sequence"/>
</dbReference>
<gene>
    <name evidence="2" type="ORF">SAMN04488038_1149</name>
</gene>
<evidence type="ECO:0000313" key="3">
    <source>
        <dbReference type="Proteomes" id="UP000199233"/>
    </source>
</evidence>
<organism evidence="2 3">
    <name type="scientific">Solimonas aquatica</name>
    <dbReference type="NCBI Taxonomy" id="489703"/>
    <lineage>
        <taxon>Bacteria</taxon>
        <taxon>Pseudomonadati</taxon>
        <taxon>Pseudomonadota</taxon>
        <taxon>Gammaproteobacteria</taxon>
        <taxon>Nevskiales</taxon>
        <taxon>Nevskiaceae</taxon>
        <taxon>Solimonas</taxon>
    </lineage>
</organism>
<dbReference type="PROSITE" id="PS51257">
    <property type="entry name" value="PROKAR_LIPOPROTEIN"/>
    <property type="match status" value="1"/>
</dbReference>
<sequence>MKFTRWLLLGLGLLLAACQSPAAGPLPGKVEDLSAFARFIATQPSPEQFHARYPDVLLVLPGQIATKELRLDRSRYFAEVDAAGRITGGRFQ</sequence>